<name>A0ABT5IAP0_9CAUL</name>
<feature type="domain" description="HTH lysR-type" evidence="5">
    <location>
        <begin position="2"/>
        <end position="59"/>
    </location>
</feature>
<evidence type="ECO:0000256" key="4">
    <source>
        <dbReference type="ARBA" id="ARBA00023163"/>
    </source>
</evidence>
<dbReference type="Proteomes" id="UP001216595">
    <property type="component" value="Unassembled WGS sequence"/>
</dbReference>
<dbReference type="InterPro" id="IPR058163">
    <property type="entry name" value="LysR-type_TF_proteobact-type"/>
</dbReference>
<dbReference type="RefSeq" id="WP_272739727.1">
    <property type="nucleotide sequence ID" value="NZ_JAQQKW010000001.1"/>
</dbReference>
<dbReference type="InterPro" id="IPR036388">
    <property type="entry name" value="WH-like_DNA-bd_sf"/>
</dbReference>
<evidence type="ECO:0000256" key="2">
    <source>
        <dbReference type="ARBA" id="ARBA00023015"/>
    </source>
</evidence>
<sequence>MLRLDALLMFTRVAELSSFTQAAETLGLPKATVSTAVQTLEAHLGTQLLYRTTRRVQLTHDGQVFYERAKDLLADAEDLSGLFQTREVSGRIRVDMPLPVAQNLVLPNLPALLERHPALRVELSSTDRIVDIVREGFDAVIRVGTLSDSGLTVRSLGKLSMGNFASPAYLARWGRPRTLEDLKGHRLIHYVTQMGARPDGFDYFDGTQWQTITMEGVVTVNNSEAYRHAALAGLGIVQAPRVGMIEHVAQGRLIELLPDHVAEALPVSLIYPQRRHLARRVRVFIDWVATLMKTYTV</sequence>
<evidence type="ECO:0000313" key="7">
    <source>
        <dbReference type="Proteomes" id="UP001216595"/>
    </source>
</evidence>
<accession>A0ABT5IAP0</accession>
<evidence type="ECO:0000256" key="1">
    <source>
        <dbReference type="ARBA" id="ARBA00009437"/>
    </source>
</evidence>
<keyword evidence="2" id="KW-0805">Transcription regulation</keyword>
<dbReference type="SUPFAM" id="SSF53850">
    <property type="entry name" value="Periplasmic binding protein-like II"/>
    <property type="match status" value="1"/>
</dbReference>
<dbReference type="Pfam" id="PF03466">
    <property type="entry name" value="LysR_substrate"/>
    <property type="match status" value="1"/>
</dbReference>
<protein>
    <submittedName>
        <fullName evidence="6">LysR family transcriptional regulator</fullName>
    </submittedName>
</protein>
<dbReference type="InterPro" id="IPR000847">
    <property type="entry name" value="LysR_HTH_N"/>
</dbReference>
<dbReference type="PANTHER" id="PTHR30537:SF72">
    <property type="entry name" value="LYSR FAMILY TRANSCRIPTIONAL REGULATOR"/>
    <property type="match status" value="1"/>
</dbReference>
<dbReference type="PROSITE" id="PS50931">
    <property type="entry name" value="HTH_LYSR"/>
    <property type="match status" value="1"/>
</dbReference>
<proteinExistence type="inferred from homology"/>
<dbReference type="CDD" id="cd08472">
    <property type="entry name" value="PBP2_CrgA_like_3"/>
    <property type="match status" value="1"/>
</dbReference>
<dbReference type="Gene3D" id="1.10.10.10">
    <property type="entry name" value="Winged helix-like DNA-binding domain superfamily/Winged helix DNA-binding domain"/>
    <property type="match status" value="1"/>
</dbReference>
<dbReference type="SUPFAM" id="SSF46785">
    <property type="entry name" value="Winged helix' DNA-binding domain"/>
    <property type="match status" value="1"/>
</dbReference>
<organism evidence="6 7">
    <name type="scientific">Asticcacaulis currens</name>
    <dbReference type="NCBI Taxonomy" id="2984210"/>
    <lineage>
        <taxon>Bacteria</taxon>
        <taxon>Pseudomonadati</taxon>
        <taxon>Pseudomonadota</taxon>
        <taxon>Alphaproteobacteria</taxon>
        <taxon>Caulobacterales</taxon>
        <taxon>Caulobacteraceae</taxon>
        <taxon>Asticcacaulis</taxon>
    </lineage>
</organism>
<comment type="similarity">
    <text evidence="1">Belongs to the LysR transcriptional regulatory family.</text>
</comment>
<dbReference type="Pfam" id="PF00126">
    <property type="entry name" value="HTH_1"/>
    <property type="match status" value="1"/>
</dbReference>
<dbReference type="Gene3D" id="3.40.190.290">
    <property type="match status" value="1"/>
</dbReference>
<reference evidence="6 7" key="1">
    <citation type="submission" date="2023-01" db="EMBL/GenBank/DDBJ databases">
        <title>Novel species of the genus Asticcacaulis isolated from rivers.</title>
        <authorList>
            <person name="Lu H."/>
        </authorList>
    </citation>
    <scope>NUCLEOTIDE SEQUENCE [LARGE SCALE GENOMIC DNA]</scope>
    <source>
        <strain evidence="6 7">DXS10W</strain>
    </source>
</reference>
<dbReference type="InterPro" id="IPR005119">
    <property type="entry name" value="LysR_subst-bd"/>
</dbReference>
<dbReference type="InterPro" id="IPR036390">
    <property type="entry name" value="WH_DNA-bd_sf"/>
</dbReference>
<comment type="caution">
    <text evidence="6">The sequence shown here is derived from an EMBL/GenBank/DDBJ whole genome shotgun (WGS) entry which is preliminary data.</text>
</comment>
<keyword evidence="7" id="KW-1185">Reference proteome</keyword>
<dbReference type="PANTHER" id="PTHR30537">
    <property type="entry name" value="HTH-TYPE TRANSCRIPTIONAL REGULATOR"/>
    <property type="match status" value="1"/>
</dbReference>
<gene>
    <name evidence="6" type="ORF">PQU94_01505</name>
</gene>
<evidence type="ECO:0000256" key="3">
    <source>
        <dbReference type="ARBA" id="ARBA00023125"/>
    </source>
</evidence>
<evidence type="ECO:0000259" key="5">
    <source>
        <dbReference type="PROSITE" id="PS50931"/>
    </source>
</evidence>
<evidence type="ECO:0000313" key="6">
    <source>
        <dbReference type="EMBL" id="MDC7692950.1"/>
    </source>
</evidence>
<keyword evidence="3" id="KW-0238">DNA-binding</keyword>
<keyword evidence="4" id="KW-0804">Transcription</keyword>
<dbReference type="EMBL" id="JAQQKW010000001">
    <property type="protein sequence ID" value="MDC7692950.1"/>
    <property type="molecule type" value="Genomic_DNA"/>
</dbReference>